<sequence length="722" mass="82652">MVYITQAFRRATAAVCVSATNPTATAIPDVPTSAEGSIELFLNPTLVTNRIVTDTEIPTTFPRETTKVSNRFREFRPSKRLVAKARKLKSKIKKTFKSLKVQVHKKGKASHHPKDGIVDNLFEAQFSPLDPEEYSLYDFSNNKFYSMRAMYNQPYSGSPNHNLVLTQMVTNTTGQTSIYPVEFSPQKYLISLFTDASISHVNDSTSVTCTRNQITPLFFQRMMNLFVKLQNYVPTPCVAPINESKTWIEVSLVRFPESIKSLKPSKKVYAEIFSARVPLFVQKLISIDLPPLGEYVSYVLRNIQSWSILGPLGIDECKIEAEEEKSVIYYLDEVEKEGETKGEEEVEDSMGFVDAAEENMPDYRQFYSRNSKYQVDYPGFEETYKISSVTFSDRDQFAEFHSEDAPVVLFPNIYPETLVWKPLKCRSDKFETVPKTLRSCLKNTKHKVLEIDFSFEEAPGQSSDEFILFQTDNTWFWDVCDRFDEATKIKSCPIVANDKYWDDISNFIAISQQTFMMLSVGISETKIYGLHEIVGKCDWAVKLAAEVFSSYFAMVNRYEVVIQAYWHADDLWSLENVQCSLFAERKRLCTLRKSIQLLRNAARIIISDKDEVLKSYATESKACVTAVTFVLQEFDLFFANTLMKANRGWSPEELQALCGKVEFDKNYGPFIEHHLSDADSLLTHNIEDIVRGIHVLETLDASLEAALIEMSECVCRELELNY</sequence>
<gene>
    <name evidence="1" type="ORF">SAMEA4029010_CIC11G00000001899</name>
</gene>
<name>A0A1L0BF52_9ASCO</name>
<proteinExistence type="predicted"/>
<organism evidence="1 2">
    <name type="scientific">Sungouiella intermedia</name>
    <dbReference type="NCBI Taxonomy" id="45354"/>
    <lineage>
        <taxon>Eukaryota</taxon>
        <taxon>Fungi</taxon>
        <taxon>Dikarya</taxon>
        <taxon>Ascomycota</taxon>
        <taxon>Saccharomycotina</taxon>
        <taxon>Pichiomycetes</taxon>
        <taxon>Metschnikowiaceae</taxon>
        <taxon>Sungouiella</taxon>
    </lineage>
</organism>
<accession>A0A1L0BF52</accession>
<dbReference type="EMBL" id="LT635757">
    <property type="protein sequence ID" value="SGZ49707.1"/>
    <property type="molecule type" value="Genomic_DNA"/>
</dbReference>
<evidence type="ECO:0000313" key="1">
    <source>
        <dbReference type="EMBL" id="SGZ49707.1"/>
    </source>
</evidence>
<protein>
    <submittedName>
        <fullName evidence="1">CIC11C00000001899</fullName>
    </submittedName>
</protein>
<reference evidence="1 2" key="1">
    <citation type="submission" date="2016-10" db="EMBL/GenBank/DDBJ databases">
        <authorList>
            <person name="de Groot N.N."/>
        </authorList>
    </citation>
    <scope>NUCLEOTIDE SEQUENCE [LARGE SCALE GENOMIC DNA]</scope>
    <source>
        <strain evidence="1 2">CBS 141442</strain>
    </source>
</reference>
<dbReference type="Proteomes" id="UP000182334">
    <property type="component" value="Chromosome II"/>
</dbReference>
<evidence type="ECO:0000313" key="2">
    <source>
        <dbReference type="Proteomes" id="UP000182334"/>
    </source>
</evidence>
<dbReference type="AlphaFoldDB" id="A0A1L0BF52"/>
<keyword evidence="2" id="KW-1185">Reference proteome</keyword>